<sequence length="213" mass="24850">MAERLSTFLGIPLEIRELIYDIIFTRHTPVQITAAPAREYEYNEGTTFPSDFESWAITPHNLSSQLLRVYWEALQTFAWDLGKDEYRRAMAGLRCIELATWKIRHMQGTSVRWRNVKSYERMIVQAAHDIITKHEHLSVLAEQYYQRRVSYSAGTDAAKHTANNKVRWRFVTSVDELTEDEHVVDVEKDLQHLRATQDEATEGGFQLSMIDPF</sequence>
<dbReference type="Proteomes" id="UP001309876">
    <property type="component" value="Unassembled WGS sequence"/>
</dbReference>
<reference evidence="1 2" key="1">
    <citation type="submission" date="2023-08" db="EMBL/GenBank/DDBJ databases">
        <title>Black Yeasts Isolated from many extreme environments.</title>
        <authorList>
            <person name="Coleine C."/>
            <person name="Stajich J.E."/>
            <person name="Selbmann L."/>
        </authorList>
    </citation>
    <scope>NUCLEOTIDE SEQUENCE [LARGE SCALE GENOMIC DNA]</scope>
    <source>
        <strain evidence="1 2">CCFEE 5910</strain>
    </source>
</reference>
<protein>
    <submittedName>
        <fullName evidence="1">Uncharacterized protein</fullName>
    </submittedName>
</protein>
<evidence type="ECO:0000313" key="2">
    <source>
        <dbReference type="Proteomes" id="UP001309876"/>
    </source>
</evidence>
<dbReference type="AlphaFoldDB" id="A0AAN7T127"/>
<comment type="caution">
    <text evidence="1">The sequence shown here is derived from an EMBL/GenBank/DDBJ whole genome shotgun (WGS) entry which is preliminary data.</text>
</comment>
<keyword evidence="2" id="KW-1185">Reference proteome</keyword>
<organism evidence="1 2">
    <name type="scientific">Lithohypha guttulata</name>
    <dbReference type="NCBI Taxonomy" id="1690604"/>
    <lineage>
        <taxon>Eukaryota</taxon>
        <taxon>Fungi</taxon>
        <taxon>Dikarya</taxon>
        <taxon>Ascomycota</taxon>
        <taxon>Pezizomycotina</taxon>
        <taxon>Eurotiomycetes</taxon>
        <taxon>Chaetothyriomycetidae</taxon>
        <taxon>Chaetothyriales</taxon>
        <taxon>Trichomeriaceae</taxon>
        <taxon>Lithohypha</taxon>
    </lineage>
</organism>
<dbReference type="EMBL" id="JAVRRJ010000003">
    <property type="protein sequence ID" value="KAK5086871.1"/>
    <property type="molecule type" value="Genomic_DNA"/>
</dbReference>
<accession>A0AAN7T127</accession>
<proteinExistence type="predicted"/>
<gene>
    <name evidence="1" type="ORF">LTR05_004041</name>
</gene>
<name>A0AAN7T127_9EURO</name>
<evidence type="ECO:0000313" key="1">
    <source>
        <dbReference type="EMBL" id="KAK5086871.1"/>
    </source>
</evidence>